<evidence type="ECO:0000256" key="3">
    <source>
        <dbReference type="ARBA" id="ARBA00022475"/>
    </source>
</evidence>
<dbReference type="Gene3D" id="3.40.710.10">
    <property type="entry name" value="DD-peptidase/beta-lactamase superfamily"/>
    <property type="match status" value="1"/>
</dbReference>
<keyword evidence="4" id="KW-0645">Protease</keyword>
<keyword evidence="10" id="KW-0961">Cell wall biogenesis/degradation</keyword>
<protein>
    <submittedName>
        <fullName evidence="14">Penicillin-binding protein 2</fullName>
    </submittedName>
</protein>
<dbReference type="KEGG" id="pary:A4V02_04330"/>
<dbReference type="InterPro" id="IPR036138">
    <property type="entry name" value="PBP_dimer_sf"/>
</dbReference>
<organism evidence="14 15">
    <name type="scientific">Muribaculum intestinale</name>
    <dbReference type="NCBI Taxonomy" id="1796646"/>
    <lineage>
        <taxon>Bacteria</taxon>
        <taxon>Pseudomonadati</taxon>
        <taxon>Bacteroidota</taxon>
        <taxon>Bacteroidia</taxon>
        <taxon>Bacteroidales</taxon>
        <taxon>Muribaculaceae</taxon>
        <taxon>Muribaculum</taxon>
    </lineage>
</organism>
<dbReference type="GO" id="GO:0008360">
    <property type="term" value="P:regulation of cell shape"/>
    <property type="evidence" value="ECO:0007669"/>
    <property type="project" value="UniProtKB-KW"/>
</dbReference>
<dbReference type="Pfam" id="PF03717">
    <property type="entry name" value="PBP_dimer"/>
    <property type="match status" value="1"/>
</dbReference>
<dbReference type="STRING" id="1796646.A4V02_04330"/>
<dbReference type="SUPFAM" id="SSF56519">
    <property type="entry name" value="Penicillin binding protein dimerisation domain"/>
    <property type="match status" value="1"/>
</dbReference>
<dbReference type="GO" id="GO:0005886">
    <property type="term" value="C:plasma membrane"/>
    <property type="evidence" value="ECO:0007669"/>
    <property type="project" value="UniProtKB-SubCell"/>
</dbReference>
<dbReference type="GO" id="GO:0009252">
    <property type="term" value="P:peptidoglycan biosynthetic process"/>
    <property type="evidence" value="ECO:0007669"/>
    <property type="project" value="UniProtKB-KW"/>
</dbReference>
<dbReference type="Gene3D" id="3.30.1390.30">
    <property type="entry name" value="Penicillin-binding protein 2a, domain 3"/>
    <property type="match status" value="1"/>
</dbReference>
<dbReference type="PANTHER" id="PTHR30627">
    <property type="entry name" value="PEPTIDOGLYCAN D,D-TRANSPEPTIDASE"/>
    <property type="match status" value="1"/>
</dbReference>
<dbReference type="EMBL" id="CP015402">
    <property type="protein sequence ID" value="ANU63015.1"/>
    <property type="molecule type" value="Genomic_DNA"/>
</dbReference>
<evidence type="ECO:0000256" key="10">
    <source>
        <dbReference type="ARBA" id="ARBA00023316"/>
    </source>
</evidence>
<dbReference type="Gene3D" id="3.90.1310.10">
    <property type="entry name" value="Penicillin-binding protein 2a (Domain 2)"/>
    <property type="match status" value="1"/>
</dbReference>
<reference evidence="15" key="1">
    <citation type="submission" date="2016-04" db="EMBL/GenBank/DDBJ databases">
        <title>Complete Genome Sequences of Twelve Strains of a Stable Defined Moderately Diverse Mouse Microbiota 2 (sDMDMm2).</title>
        <authorList>
            <person name="Uchimura Y."/>
            <person name="Wyss M."/>
            <person name="Brugiroux S."/>
            <person name="Limenitakis J.P."/>
            <person name="Stecher B."/>
            <person name="McCoy K.D."/>
            <person name="Macpherson A.J."/>
        </authorList>
    </citation>
    <scope>NUCLEOTIDE SEQUENCE [LARGE SCALE GENOMIC DNA]</scope>
    <source>
        <strain evidence="15">YL27</strain>
    </source>
</reference>
<dbReference type="GO" id="GO:0008658">
    <property type="term" value="F:penicillin binding"/>
    <property type="evidence" value="ECO:0007669"/>
    <property type="project" value="InterPro"/>
</dbReference>
<keyword evidence="4" id="KW-0378">Hydrolase</keyword>
<dbReference type="AlphaFoldDB" id="A0A1B1S889"/>
<dbReference type="OrthoDB" id="9766847at2"/>
<keyword evidence="7" id="KW-0573">Peptidoglycan synthesis</keyword>
<gene>
    <name evidence="14" type="ORF">A4V02_04330</name>
</gene>
<dbReference type="GeneID" id="65536076"/>
<feature type="domain" description="Penicillin-binding protein transpeptidase" evidence="12">
    <location>
        <begin position="261"/>
        <end position="579"/>
    </location>
</feature>
<evidence type="ECO:0000256" key="6">
    <source>
        <dbReference type="ARBA" id="ARBA00022960"/>
    </source>
</evidence>
<dbReference type="GO" id="GO:0071972">
    <property type="term" value="F:peptidoglycan L,D-transpeptidase activity"/>
    <property type="evidence" value="ECO:0007669"/>
    <property type="project" value="TreeGrafter"/>
</dbReference>
<evidence type="ECO:0000256" key="9">
    <source>
        <dbReference type="ARBA" id="ARBA00023136"/>
    </source>
</evidence>
<dbReference type="SUPFAM" id="SSF56601">
    <property type="entry name" value="beta-lactamase/transpeptidase-like"/>
    <property type="match status" value="1"/>
</dbReference>
<keyword evidence="4" id="KW-0121">Carboxypeptidase</keyword>
<dbReference type="InterPro" id="IPR001460">
    <property type="entry name" value="PCN-bd_Tpept"/>
</dbReference>
<evidence type="ECO:0000256" key="1">
    <source>
        <dbReference type="ARBA" id="ARBA00004167"/>
    </source>
</evidence>
<sequence>MRKDYQLEKRKYVIGGFILVIVCIYIIRLLGLQVMDSRYKEVADSNAFMRKTLYPSRGMIRDRNDKLVVYNQPAYDVMMIPKNVQAFDTLDFCRTLGITREQFDRRLADMKDRRLNPGYSAYTPQRFITHISAQDYGRLQEKLYRFPGFFIQQRILRQYDRPAGGNILGNIREVSQKEIDNDEYYAPGDYCGDLGVEKSYEEYLRGQKGVEILIRDAYGRIKGKYENGIHDIAPVSGRDLKLSIDIDLQEYGEKLMANKIGAIVAIEPATGEILAMVSSPTYDPRLLVGRDRGKHYNELVADLYKPLFDRALKGAYPPGSTFKPSQGLILRQENIITLSTAYPCYHGFISGGLKVGCHGHASPITLKPALQTSCNAFFCWGLKSMLDNNRSKYGSTAEAFEVWKRHLVSLGYGYRLGVDLPGEGRGFIPNAQFYNKIYGEGRWSANTIISIAIGQGEILATPLQIANLCATIANRGWFVTPHIVKEIQDTILPKEITEKRVPTIDRQHFVDVAEGMRMAVLGGTCRLANLKDVAVAGKTGTAQNPHGKDHSAFIGFAPYDDPKIAICVYVENAGFGATYGVPIGSLMMEKYLNDSIAPERKYIEQRMFESNTIISSGVKKH</sequence>
<comment type="subcellular location">
    <subcellularLocation>
        <location evidence="2">Cell membrane</location>
    </subcellularLocation>
    <subcellularLocation>
        <location evidence="1">Membrane</location>
        <topology evidence="1">Single-pass membrane protein</topology>
    </subcellularLocation>
</comment>
<evidence type="ECO:0000259" key="13">
    <source>
        <dbReference type="Pfam" id="PF03717"/>
    </source>
</evidence>
<evidence type="ECO:0000313" key="14">
    <source>
        <dbReference type="EMBL" id="ANU63015.1"/>
    </source>
</evidence>
<keyword evidence="3" id="KW-1003">Cell membrane</keyword>
<keyword evidence="8 11" id="KW-1133">Transmembrane helix</keyword>
<keyword evidence="15" id="KW-1185">Reference proteome</keyword>
<name>A0A1B1S889_9BACT</name>
<dbReference type="RefSeq" id="WP_068960375.1">
    <property type="nucleotide sequence ID" value="NZ_CAJTAP010000006.1"/>
</dbReference>
<evidence type="ECO:0000256" key="5">
    <source>
        <dbReference type="ARBA" id="ARBA00022692"/>
    </source>
</evidence>
<evidence type="ECO:0000256" key="2">
    <source>
        <dbReference type="ARBA" id="ARBA00004236"/>
    </source>
</evidence>
<keyword evidence="9 11" id="KW-0472">Membrane</keyword>
<dbReference type="FunFam" id="3.40.710.10:FF:000024">
    <property type="entry name" value="Penicillin-binding protein 2"/>
    <property type="match status" value="1"/>
</dbReference>
<accession>A0A1Z2XKE9</accession>
<dbReference type="InterPro" id="IPR012338">
    <property type="entry name" value="Beta-lactam/transpept-like"/>
</dbReference>
<dbReference type="InterPro" id="IPR005311">
    <property type="entry name" value="PBP_dimer"/>
</dbReference>
<dbReference type="Proteomes" id="UP000186351">
    <property type="component" value="Chromosome"/>
</dbReference>
<keyword evidence="6" id="KW-0133">Cell shape</keyword>
<evidence type="ECO:0000256" key="11">
    <source>
        <dbReference type="SAM" id="Phobius"/>
    </source>
</evidence>
<evidence type="ECO:0000256" key="7">
    <source>
        <dbReference type="ARBA" id="ARBA00022984"/>
    </source>
</evidence>
<evidence type="ECO:0000256" key="8">
    <source>
        <dbReference type="ARBA" id="ARBA00022989"/>
    </source>
</evidence>
<proteinExistence type="predicted"/>
<dbReference type="InterPro" id="IPR050515">
    <property type="entry name" value="Beta-lactam/transpept"/>
</dbReference>
<evidence type="ECO:0000259" key="12">
    <source>
        <dbReference type="Pfam" id="PF00905"/>
    </source>
</evidence>
<feature type="domain" description="Penicillin-binding protein dimerisation" evidence="13">
    <location>
        <begin position="53"/>
        <end position="223"/>
    </location>
</feature>
<dbReference type="GO" id="GO:0071555">
    <property type="term" value="P:cell wall organization"/>
    <property type="evidence" value="ECO:0007669"/>
    <property type="project" value="UniProtKB-KW"/>
</dbReference>
<keyword evidence="5 11" id="KW-0812">Transmembrane</keyword>
<evidence type="ECO:0000256" key="4">
    <source>
        <dbReference type="ARBA" id="ARBA00022645"/>
    </source>
</evidence>
<accession>A0A1B1S889</accession>
<feature type="transmembrane region" description="Helical" evidence="11">
    <location>
        <begin position="12"/>
        <end position="31"/>
    </location>
</feature>
<evidence type="ECO:0000313" key="15">
    <source>
        <dbReference type="Proteomes" id="UP000186351"/>
    </source>
</evidence>
<dbReference type="Pfam" id="PF00905">
    <property type="entry name" value="Transpeptidase"/>
    <property type="match status" value="1"/>
</dbReference>
<dbReference type="PANTHER" id="PTHR30627:SF2">
    <property type="entry name" value="PEPTIDOGLYCAN D,D-TRANSPEPTIDASE MRDA"/>
    <property type="match status" value="1"/>
</dbReference>